<evidence type="ECO:0000313" key="2">
    <source>
        <dbReference type="EMBL" id="SCL29091.1"/>
    </source>
</evidence>
<keyword evidence="1" id="KW-0812">Transmembrane</keyword>
<dbReference type="AlphaFoldDB" id="A0A1C6SHY8"/>
<feature type="transmembrane region" description="Helical" evidence="1">
    <location>
        <begin position="51"/>
        <end position="70"/>
    </location>
</feature>
<gene>
    <name evidence="2" type="ORF">GA0074694_5295</name>
</gene>
<feature type="transmembrane region" description="Helical" evidence="1">
    <location>
        <begin position="12"/>
        <end position="31"/>
    </location>
</feature>
<accession>A0A1C6SHY8</accession>
<keyword evidence="1" id="KW-1133">Transmembrane helix</keyword>
<keyword evidence="3" id="KW-1185">Reference proteome</keyword>
<protein>
    <submittedName>
        <fullName evidence="2">Uncharacterized protein</fullName>
    </submittedName>
</protein>
<dbReference type="RefSeq" id="WP_141714279.1">
    <property type="nucleotide sequence ID" value="NZ_FMHU01000002.1"/>
</dbReference>
<name>A0A1C6SHY8_9ACTN</name>
<sequence length="85" mass="9294">MCATIFVCSPYFGGAVTGAAAIVLYFAHGLVNNVWLDLSFVPITRLPSYNTHWITASALIALAGIAHYRTRGATAWSQRMFARDE</sequence>
<proteinExistence type="predicted"/>
<organism evidence="2 3">
    <name type="scientific">Micromonospora inyonensis</name>
    <dbReference type="NCBI Taxonomy" id="47866"/>
    <lineage>
        <taxon>Bacteria</taxon>
        <taxon>Bacillati</taxon>
        <taxon>Actinomycetota</taxon>
        <taxon>Actinomycetes</taxon>
        <taxon>Micromonosporales</taxon>
        <taxon>Micromonosporaceae</taxon>
        <taxon>Micromonospora</taxon>
    </lineage>
</organism>
<dbReference type="Proteomes" id="UP000198906">
    <property type="component" value="Unassembled WGS sequence"/>
</dbReference>
<evidence type="ECO:0000313" key="3">
    <source>
        <dbReference type="Proteomes" id="UP000198906"/>
    </source>
</evidence>
<reference evidence="3" key="1">
    <citation type="submission" date="2016-06" db="EMBL/GenBank/DDBJ databases">
        <authorList>
            <person name="Varghese N."/>
        </authorList>
    </citation>
    <scope>NUCLEOTIDE SEQUENCE [LARGE SCALE GENOMIC DNA]</scope>
    <source>
        <strain evidence="3">DSM 46123</strain>
    </source>
</reference>
<keyword evidence="1" id="KW-0472">Membrane</keyword>
<evidence type="ECO:0000256" key="1">
    <source>
        <dbReference type="SAM" id="Phobius"/>
    </source>
</evidence>
<dbReference type="STRING" id="47866.GA0074694_5295"/>
<dbReference type="EMBL" id="FMHU01000002">
    <property type="protein sequence ID" value="SCL29091.1"/>
    <property type="molecule type" value="Genomic_DNA"/>
</dbReference>